<feature type="transmembrane region" description="Helical" evidence="1">
    <location>
        <begin position="46"/>
        <end position="65"/>
    </location>
</feature>
<dbReference type="InterPro" id="IPR050640">
    <property type="entry name" value="Bact_2-comp_sensor_kinase"/>
</dbReference>
<dbReference type="Pfam" id="PF06580">
    <property type="entry name" value="His_kinase"/>
    <property type="match status" value="1"/>
</dbReference>
<evidence type="ECO:0000313" key="3">
    <source>
        <dbReference type="EMBL" id="MBG8553634.1"/>
    </source>
</evidence>
<dbReference type="Proteomes" id="UP000601099">
    <property type="component" value="Unassembled WGS sequence"/>
</dbReference>
<dbReference type="SUPFAM" id="SSF55874">
    <property type="entry name" value="ATPase domain of HSP90 chaperone/DNA topoisomerase II/histidine kinase"/>
    <property type="match status" value="1"/>
</dbReference>
<dbReference type="InterPro" id="IPR036890">
    <property type="entry name" value="HATPase_C_sf"/>
</dbReference>
<feature type="transmembrane region" description="Helical" evidence="1">
    <location>
        <begin position="12"/>
        <end position="31"/>
    </location>
</feature>
<dbReference type="Gene3D" id="3.30.565.10">
    <property type="entry name" value="Histidine kinase-like ATPase, C-terminal domain"/>
    <property type="match status" value="1"/>
</dbReference>
<keyword evidence="4" id="KW-1185">Reference proteome</keyword>
<keyword evidence="1" id="KW-1133">Transmembrane helix</keyword>
<feature type="domain" description="Signal transduction histidine kinase internal region" evidence="2">
    <location>
        <begin position="158"/>
        <end position="236"/>
    </location>
</feature>
<reference evidence="3 4" key="1">
    <citation type="submission" date="2020-11" db="EMBL/GenBank/DDBJ databases">
        <title>Hymenobacter sp.</title>
        <authorList>
            <person name="Kim M.K."/>
        </authorList>
    </citation>
    <scope>NUCLEOTIDE SEQUENCE [LARGE SCALE GENOMIC DNA]</scope>
    <source>
        <strain evidence="3 4">BT594</strain>
    </source>
</reference>
<name>A0ABS0L2H9_9BACT</name>
<dbReference type="InterPro" id="IPR010559">
    <property type="entry name" value="Sig_transdc_His_kin_internal"/>
</dbReference>
<proteinExistence type="predicted"/>
<evidence type="ECO:0000256" key="1">
    <source>
        <dbReference type="SAM" id="Phobius"/>
    </source>
</evidence>
<dbReference type="PANTHER" id="PTHR34220:SF7">
    <property type="entry name" value="SENSOR HISTIDINE KINASE YPDA"/>
    <property type="match status" value="1"/>
</dbReference>
<feature type="transmembrane region" description="Helical" evidence="1">
    <location>
        <begin position="119"/>
        <end position="139"/>
    </location>
</feature>
<keyword evidence="1" id="KW-0812">Transmembrane</keyword>
<dbReference type="RefSeq" id="WP_196954655.1">
    <property type="nucleotide sequence ID" value="NZ_JADWYK010000004.1"/>
</dbReference>
<comment type="caution">
    <text evidence="3">The sequence shown here is derived from an EMBL/GenBank/DDBJ whole genome shotgun (WGS) entry which is preliminary data.</text>
</comment>
<organism evidence="3 4">
    <name type="scientific">Hymenobacter guriensis</name>
    <dbReference type="NCBI Taxonomy" id="2793065"/>
    <lineage>
        <taxon>Bacteria</taxon>
        <taxon>Pseudomonadati</taxon>
        <taxon>Bacteroidota</taxon>
        <taxon>Cytophagia</taxon>
        <taxon>Cytophagales</taxon>
        <taxon>Hymenobacteraceae</taxon>
        <taxon>Hymenobacter</taxon>
    </lineage>
</organism>
<keyword evidence="3" id="KW-0418">Kinase</keyword>
<keyword evidence="1" id="KW-0472">Membrane</keyword>
<dbReference type="PANTHER" id="PTHR34220">
    <property type="entry name" value="SENSOR HISTIDINE KINASE YPDA"/>
    <property type="match status" value="1"/>
</dbReference>
<evidence type="ECO:0000259" key="2">
    <source>
        <dbReference type="Pfam" id="PF06580"/>
    </source>
</evidence>
<dbReference type="GO" id="GO:0016301">
    <property type="term" value="F:kinase activity"/>
    <property type="evidence" value="ECO:0007669"/>
    <property type="project" value="UniProtKB-KW"/>
</dbReference>
<dbReference type="EMBL" id="JADWYK010000004">
    <property type="protein sequence ID" value="MBG8553634.1"/>
    <property type="molecule type" value="Genomic_DNA"/>
</dbReference>
<keyword evidence="3" id="KW-0808">Transferase</keyword>
<gene>
    <name evidence="3" type="ORF">I5L79_08755</name>
</gene>
<evidence type="ECO:0000313" key="4">
    <source>
        <dbReference type="Proteomes" id="UP000601099"/>
    </source>
</evidence>
<feature type="transmembrane region" description="Helical" evidence="1">
    <location>
        <begin position="77"/>
        <end position="99"/>
    </location>
</feature>
<sequence>MARLITKQHLTHLLIHVGVWAGLLFLPWMLLASSSGPTPHFNLGRTLWPAAKMALLFYVNYWVLIPKLLARRRFAPYFAAVVGLLFICTLPMSAHWVGIGSTPPPRPGLTVADQHRFRAVILLVNVLVWLVSSGLRITGEWFENERQRRQMQSDKLEAELAFLKSQVSPHFLFNTLNNIYSLAQLKSDDAPEAILKLSHLMRYMLYEADTPRVALAKEVEYVQNYVDLQRLRLDEDVLISFHQEGQLAGRHIEPMLLIPFVENAFKHGVSYRHPSAIRMELHVSDTELRFRVHNRRFPQAPRPDQPRDSGVGLHNVEQRLALLYPGRHELRIEPTADDFTITLTLILPHAPLPLS</sequence>
<protein>
    <submittedName>
        <fullName evidence="3">Sensor histidine kinase</fullName>
    </submittedName>
</protein>
<accession>A0ABS0L2H9</accession>